<accession>M0M059</accession>
<reference evidence="1 2" key="1">
    <citation type="journal article" date="2014" name="PLoS Genet.">
        <title>Phylogenetically driven sequencing of extremely halophilic archaea reveals strategies for static and dynamic osmo-response.</title>
        <authorList>
            <person name="Becker E.A."/>
            <person name="Seitzer P.M."/>
            <person name="Tritt A."/>
            <person name="Larsen D."/>
            <person name="Krusor M."/>
            <person name="Yao A.I."/>
            <person name="Wu D."/>
            <person name="Madern D."/>
            <person name="Eisen J.A."/>
            <person name="Darling A.E."/>
            <person name="Facciotti M.T."/>
        </authorList>
    </citation>
    <scope>NUCLEOTIDE SEQUENCE [LARGE SCALE GENOMIC DNA]</scope>
    <source>
        <strain evidence="1 2">100A6</strain>
    </source>
</reference>
<dbReference type="RefSeq" id="WP_007692592.1">
    <property type="nucleotide sequence ID" value="NZ_AJRK01000030.1"/>
</dbReference>
<dbReference type="InterPro" id="IPR055540">
    <property type="entry name" value="DUF7116"/>
</dbReference>
<dbReference type="PATRIC" id="fig|1132509.6.peg.1775"/>
<keyword evidence="2" id="KW-1185">Reference proteome</keyword>
<dbReference type="Proteomes" id="UP000011566">
    <property type="component" value="Unassembled WGS sequence"/>
</dbReference>
<dbReference type="EMBL" id="AOMB01000022">
    <property type="protein sequence ID" value="EMA39046.1"/>
    <property type="molecule type" value="Genomic_DNA"/>
</dbReference>
<evidence type="ECO:0000313" key="1">
    <source>
        <dbReference type="EMBL" id="EMA39046.1"/>
    </source>
</evidence>
<organism evidence="1 2">
    <name type="scientific">Halococcus hamelinensis 100A6</name>
    <dbReference type="NCBI Taxonomy" id="1132509"/>
    <lineage>
        <taxon>Archaea</taxon>
        <taxon>Methanobacteriati</taxon>
        <taxon>Methanobacteriota</taxon>
        <taxon>Stenosarchaea group</taxon>
        <taxon>Halobacteria</taxon>
        <taxon>Halobacteriales</taxon>
        <taxon>Halococcaceae</taxon>
        <taxon>Halococcus</taxon>
    </lineage>
</organism>
<name>M0M059_9EURY</name>
<protein>
    <submittedName>
        <fullName evidence="1">Uncharacterized protein</fullName>
    </submittedName>
</protein>
<dbReference type="AlphaFoldDB" id="M0M059"/>
<dbReference type="eggNOG" id="arCOG06214">
    <property type="taxonomic scope" value="Archaea"/>
</dbReference>
<comment type="caution">
    <text evidence="1">The sequence shown here is derived from an EMBL/GenBank/DDBJ whole genome shotgun (WGS) entry which is preliminary data.</text>
</comment>
<evidence type="ECO:0000313" key="2">
    <source>
        <dbReference type="Proteomes" id="UP000011566"/>
    </source>
</evidence>
<gene>
    <name evidence="1" type="ORF">C447_07813</name>
</gene>
<sequence length="106" mass="11448">MGTVTTTPSEEARSIFADLGYTVSKSDDGLRAERKWRVVHVTAADDSTTLPDSGDLRCFVAWKESAAALRERLLDATPDYDWAVIGVDTGGDYEVLHPSFGPSLAA</sequence>
<dbReference type="Pfam" id="PF23429">
    <property type="entry name" value="DUF7116"/>
    <property type="match status" value="1"/>
</dbReference>
<dbReference type="OrthoDB" id="191840at2157"/>
<proteinExistence type="predicted"/>